<dbReference type="GO" id="GO:0005524">
    <property type="term" value="F:ATP binding"/>
    <property type="evidence" value="ECO:0007669"/>
    <property type="project" value="UniProtKB-UniRule"/>
</dbReference>
<keyword evidence="4 5" id="KW-0067">ATP-binding</keyword>
<evidence type="ECO:0000256" key="5">
    <source>
        <dbReference type="PROSITE-ProRule" id="PRU10141"/>
    </source>
</evidence>
<dbReference type="OrthoDB" id="8693905at2759"/>
<reference evidence="8 9" key="1">
    <citation type="journal article" date="2014" name="PLoS ONE">
        <title>Global Analysis of Gene Expression Profiles in Physic Nut (Jatropha curcas L.) Seedlings Exposed to Salt Stress.</title>
        <authorList>
            <person name="Zhang L."/>
            <person name="Zhang C."/>
            <person name="Wu P."/>
            <person name="Chen Y."/>
            <person name="Li M."/>
            <person name="Jiang H."/>
            <person name="Wu G."/>
        </authorList>
    </citation>
    <scope>NUCLEOTIDE SEQUENCE [LARGE SCALE GENOMIC DNA]</scope>
    <source>
        <strain evidence="9">cv. GZQX0401</strain>
        <tissue evidence="8">Young leaves</tissue>
    </source>
</reference>
<gene>
    <name evidence="8" type="ORF">JCGZ_13145</name>
</gene>
<dbReference type="PANTHER" id="PTHR48011">
    <property type="entry name" value="CCR4-NOT TRANSCRIPTIONAL COMPLEX SUBUNIT CAF120-RELATED"/>
    <property type="match status" value="1"/>
</dbReference>
<feature type="domain" description="Protein kinase" evidence="7">
    <location>
        <begin position="31"/>
        <end position="300"/>
    </location>
</feature>
<dbReference type="Gene3D" id="3.30.200.20">
    <property type="entry name" value="Phosphorylase Kinase, domain 1"/>
    <property type="match status" value="1"/>
</dbReference>
<proteinExistence type="inferred from homology"/>
<keyword evidence="9" id="KW-1185">Reference proteome</keyword>
<evidence type="ECO:0000259" key="7">
    <source>
        <dbReference type="PROSITE" id="PS50011"/>
    </source>
</evidence>
<dbReference type="PROSITE" id="PS00107">
    <property type="entry name" value="PROTEIN_KINASE_ATP"/>
    <property type="match status" value="1"/>
</dbReference>
<dbReference type="SUPFAM" id="SSF56112">
    <property type="entry name" value="Protein kinase-like (PK-like)"/>
    <property type="match status" value="1"/>
</dbReference>
<dbReference type="InterPro" id="IPR017441">
    <property type="entry name" value="Protein_kinase_ATP_BS"/>
</dbReference>
<keyword evidence="2 5" id="KW-0547">Nucleotide-binding</keyword>
<dbReference type="STRING" id="180498.A0A067KK10"/>
<dbReference type="EMBL" id="KK914578">
    <property type="protein sequence ID" value="KDP32595.1"/>
    <property type="molecule type" value="Genomic_DNA"/>
</dbReference>
<dbReference type="AlphaFoldDB" id="A0A067KK10"/>
<organism evidence="8 9">
    <name type="scientific">Jatropha curcas</name>
    <name type="common">Barbados nut</name>
    <dbReference type="NCBI Taxonomy" id="180498"/>
    <lineage>
        <taxon>Eukaryota</taxon>
        <taxon>Viridiplantae</taxon>
        <taxon>Streptophyta</taxon>
        <taxon>Embryophyta</taxon>
        <taxon>Tracheophyta</taxon>
        <taxon>Spermatophyta</taxon>
        <taxon>Magnoliopsida</taxon>
        <taxon>eudicotyledons</taxon>
        <taxon>Gunneridae</taxon>
        <taxon>Pentapetalae</taxon>
        <taxon>rosids</taxon>
        <taxon>fabids</taxon>
        <taxon>Malpighiales</taxon>
        <taxon>Euphorbiaceae</taxon>
        <taxon>Crotonoideae</taxon>
        <taxon>Jatropheae</taxon>
        <taxon>Jatropha</taxon>
    </lineage>
</organism>
<keyword evidence="1" id="KW-0808">Transferase</keyword>
<dbReference type="Pfam" id="PF00069">
    <property type="entry name" value="Pkinase"/>
    <property type="match status" value="1"/>
</dbReference>
<keyword evidence="3" id="KW-0418">Kinase</keyword>
<dbReference type="KEGG" id="jcu:105639163"/>
<evidence type="ECO:0000313" key="9">
    <source>
        <dbReference type="Proteomes" id="UP000027138"/>
    </source>
</evidence>
<evidence type="ECO:0000256" key="1">
    <source>
        <dbReference type="ARBA" id="ARBA00022679"/>
    </source>
</evidence>
<dbReference type="InterPro" id="IPR011009">
    <property type="entry name" value="Kinase-like_dom_sf"/>
</dbReference>
<feature type="binding site" evidence="5">
    <location>
        <position position="67"/>
    </location>
    <ligand>
        <name>ATP</name>
        <dbReference type="ChEBI" id="CHEBI:30616"/>
    </ligand>
</feature>
<dbReference type="PANTHER" id="PTHR48011:SF55">
    <property type="entry name" value="PROTEIN KINASE DOMAIN-CONTAINING PROTEIN"/>
    <property type="match status" value="1"/>
</dbReference>
<dbReference type="InterPro" id="IPR008271">
    <property type="entry name" value="Ser/Thr_kinase_AS"/>
</dbReference>
<evidence type="ECO:0000256" key="2">
    <source>
        <dbReference type="ARBA" id="ARBA00022741"/>
    </source>
</evidence>
<evidence type="ECO:0000313" key="8">
    <source>
        <dbReference type="EMBL" id="KDP32595.1"/>
    </source>
</evidence>
<dbReference type="PROSITE" id="PS00108">
    <property type="entry name" value="PROTEIN_KINASE_ST"/>
    <property type="match status" value="1"/>
</dbReference>
<dbReference type="PROSITE" id="PS50011">
    <property type="entry name" value="PROTEIN_KINASE_DOM"/>
    <property type="match status" value="1"/>
</dbReference>
<dbReference type="Proteomes" id="UP000027138">
    <property type="component" value="Unassembled WGS sequence"/>
</dbReference>
<accession>A0A067KK10</accession>
<evidence type="ECO:0000256" key="4">
    <source>
        <dbReference type="ARBA" id="ARBA00022840"/>
    </source>
</evidence>
<keyword evidence="6" id="KW-0723">Serine/threonine-protein kinase</keyword>
<dbReference type="SMART" id="SM00220">
    <property type="entry name" value="S_TKc"/>
    <property type="match status" value="1"/>
</dbReference>
<sequence length="305" mass="34016">MAVIKKPVKKMAKKQSITTGLTLESSHGVSWVRLFLLGKGGFGSVFYAERKEPLKQDSDLPFQMAVKSAKMDRSSSLQYEKQVFSDLGTSPYVVRCYGDEVTEISNGEKIYNLLLEFCSGLSLSEHIRLSGGGLPEIVVQNYTRDILRGLNYIHSHGYVHCDIKPGNILLVPGSGEMGGNYMAKIADFGLAMAVQGKETECSGLRGTSMYMSPELVKDRKLDYSADIWALGCVVLEMLTAKPVWDYSDTAHMLFVIGYTDRVPAIPDHVSEEATDFLSWCFDRRVGQRLSADRLLEHPFVSMDDW</sequence>
<evidence type="ECO:0000256" key="3">
    <source>
        <dbReference type="ARBA" id="ARBA00022777"/>
    </source>
</evidence>
<name>A0A067KK10_JATCU</name>
<dbReference type="GO" id="GO:0007165">
    <property type="term" value="P:signal transduction"/>
    <property type="evidence" value="ECO:0007669"/>
    <property type="project" value="TreeGrafter"/>
</dbReference>
<dbReference type="InterPro" id="IPR052751">
    <property type="entry name" value="Plant_MAPKKK"/>
</dbReference>
<comment type="similarity">
    <text evidence="6">Belongs to the protein kinase superfamily.</text>
</comment>
<dbReference type="InterPro" id="IPR000719">
    <property type="entry name" value="Prot_kinase_dom"/>
</dbReference>
<evidence type="ECO:0000256" key="6">
    <source>
        <dbReference type="RuleBase" id="RU000304"/>
    </source>
</evidence>
<dbReference type="GO" id="GO:0004674">
    <property type="term" value="F:protein serine/threonine kinase activity"/>
    <property type="evidence" value="ECO:0007669"/>
    <property type="project" value="UniProtKB-KW"/>
</dbReference>
<dbReference type="CDD" id="cd06606">
    <property type="entry name" value="STKc_MAPKKK"/>
    <property type="match status" value="1"/>
</dbReference>
<dbReference type="Gene3D" id="1.10.510.10">
    <property type="entry name" value="Transferase(Phosphotransferase) domain 1"/>
    <property type="match status" value="1"/>
</dbReference>
<protein>
    <recommendedName>
        <fullName evidence="7">Protein kinase domain-containing protein</fullName>
    </recommendedName>
</protein>